<evidence type="ECO:0000259" key="2">
    <source>
        <dbReference type="Pfam" id="PF03097"/>
    </source>
</evidence>
<dbReference type="EMBL" id="LWDD02004532">
    <property type="protein sequence ID" value="KAE8235073.1"/>
    <property type="molecule type" value="Genomic_DNA"/>
</dbReference>
<dbReference type="AlphaFoldDB" id="A0A8T8S8G3"/>
<sequence>RQADAYVSDALDGTPSKFSSLASPLRPAEDTAKAQGEGEHDDDGEHDNDDEDESIMAEQQCPLIARDLLPKWFHVLELHALRFPELRIPFPWNDAFIKKPIFQFSIAYDKASGIFNIVSTLSSYVASQGRHAGNPDGLNHERPQTLSIPTPTRSSPPSPTPRPLLSSIHRQGLLQAQPILLIPGTPSPDAFTQHLLNKHASCPTFYNPSPPFPPVWIYTPITDIPTALPIAHRRTRRERTEL</sequence>
<protein>
    <recommendedName>
        <fullName evidence="2">BRO1 domain-containing protein</fullName>
    </recommendedName>
</protein>
<dbReference type="Proteomes" id="UP000077671">
    <property type="component" value="Unassembled WGS sequence"/>
</dbReference>
<feature type="domain" description="BRO1" evidence="2">
    <location>
        <begin position="65"/>
        <end position="136"/>
    </location>
</feature>
<dbReference type="InterPro" id="IPR038499">
    <property type="entry name" value="BRO1_sf"/>
</dbReference>
<evidence type="ECO:0000256" key="1">
    <source>
        <dbReference type="SAM" id="MobiDB-lite"/>
    </source>
</evidence>
<organism evidence="3 4">
    <name type="scientific">Tilletia caries</name>
    <name type="common">wheat bunt fungus</name>
    <dbReference type="NCBI Taxonomy" id="13290"/>
    <lineage>
        <taxon>Eukaryota</taxon>
        <taxon>Fungi</taxon>
        <taxon>Dikarya</taxon>
        <taxon>Basidiomycota</taxon>
        <taxon>Ustilaginomycotina</taxon>
        <taxon>Exobasidiomycetes</taxon>
        <taxon>Tilletiales</taxon>
        <taxon>Tilletiaceae</taxon>
        <taxon>Tilletia</taxon>
    </lineage>
</organism>
<feature type="non-terminal residue" evidence="3">
    <location>
        <position position="1"/>
    </location>
</feature>
<reference evidence="3" key="2">
    <citation type="journal article" date="2019" name="IMA Fungus">
        <title>Genome sequencing and comparison of five Tilletia species to identify candidate genes for the detection of regulated species infecting wheat.</title>
        <authorList>
            <person name="Nguyen H.D.T."/>
            <person name="Sultana T."/>
            <person name="Kesanakurti P."/>
            <person name="Hambleton S."/>
        </authorList>
    </citation>
    <scope>NUCLEOTIDE SEQUENCE</scope>
    <source>
        <strain evidence="3">DAOMC 238032</strain>
    </source>
</reference>
<feature type="compositionally biased region" description="Acidic residues" evidence="1">
    <location>
        <begin position="39"/>
        <end position="52"/>
    </location>
</feature>
<gene>
    <name evidence="3" type="ORF">A4X03_0g9909</name>
</gene>
<dbReference type="Gene3D" id="1.25.40.280">
    <property type="entry name" value="alix/aip1 like domains"/>
    <property type="match status" value="1"/>
</dbReference>
<reference evidence="3" key="1">
    <citation type="submission" date="2016-04" db="EMBL/GenBank/DDBJ databases">
        <authorList>
            <person name="Nguyen H.D."/>
            <person name="Kesanakurti P."/>
            <person name="Cullis J."/>
            <person name="Levesque C.A."/>
            <person name="Hambleton S."/>
        </authorList>
    </citation>
    <scope>NUCLEOTIDE SEQUENCE</scope>
    <source>
        <strain evidence="3">DAOMC 238032</strain>
    </source>
</reference>
<evidence type="ECO:0000313" key="3">
    <source>
        <dbReference type="EMBL" id="KAE8235073.1"/>
    </source>
</evidence>
<feature type="region of interest" description="Disordered" evidence="1">
    <location>
        <begin position="1"/>
        <end position="52"/>
    </location>
</feature>
<dbReference type="Pfam" id="PF03097">
    <property type="entry name" value="BRO1"/>
    <property type="match status" value="1"/>
</dbReference>
<name>A0A8T8S8G3_9BASI</name>
<evidence type="ECO:0000313" key="4">
    <source>
        <dbReference type="Proteomes" id="UP000077671"/>
    </source>
</evidence>
<dbReference type="InterPro" id="IPR004328">
    <property type="entry name" value="BRO1_dom"/>
</dbReference>
<feature type="compositionally biased region" description="Basic and acidic residues" evidence="1">
    <location>
        <begin position="27"/>
        <end position="38"/>
    </location>
</feature>
<feature type="region of interest" description="Disordered" evidence="1">
    <location>
        <begin position="130"/>
        <end position="163"/>
    </location>
</feature>
<comment type="caution">
    <text evidence="3">The sequence shown here is derived from an EMBL/GenBank/DDBJ whole genome shotgun (WGS) entry which is preliminary data.</text>
</comment>
<accession>A0A8T8S8G3</accession>
<proteinExistence type="predicted"/>